<proteinExistence type="predicted"/>
<name>A0A0F9HFJ5_9ZZZZ</name>
<feature type="non-terminal residue" evidence="1">
    <location>
        <position position="1"/>
    </location>
</feature>
<protein>
    <submittedName>
        <fullName evidence="1">Uncharacterized protein</fullName>
    </submittedName>
</protein>
<sequence length="56" mass="6526">WMDKLYGLFQKNAYQADHQLKFDLPLLKKVCEESGFKYIKSKIPSGADIVCLFEKV</sequence>
<dbReference type="EMBL" id="LAZR01015197">
    <property type="protein sequence ID" value="KKM14231.1"/>
    <property type="molecule type" value="Genomic_DNA"/>
</dbReference>
<accession>A0A0F9HFJ5</accession>
<evidence type="ECO:0000313" key="1">
    <source>
        <dbReference type="EMBL" id="KKM14231.1"/>
    </source>
</evidence>
<gene>
    <name evidence="1" type="ORF">LCGC14_1708160</name>
</gene>
<comment type="caution">
    <text evidence="1">The sequence shown here is derived from an EMBL/GenBank/DDBJ whole genome shotgun (WGS) entry which is preliminary data.</text>
</comment>
<organism evidence="1">
    <name type="scientific">marine sediment metagenome</name>
    <dbReference type="NCBI Taxonomy" id="412755"/>
    <lineage>
        <taxon>unclassified sequences</taxon>
        <taxon>metagenomes</taxon>
        <taxon>ecological metagenomes</taxon>
    </lineage>
</organism>
<dbReference type="AlphaFoldDB" id="A0A0F9HFJ5"/>
<reference evidence="1" key="1">
    <citation type="journal article" date="2015" name="Nature">
        <title>Complex archaea that bridge the gap between prokaryotes and eukaryotes.</title>
        <authorList>
            <person name="Spang A."/>
            <person name="Saw J.H."/>
            <person name="Jorgensen S.L."/>
            <person name="Zaremba-Niedzwiedzka K."/>
            <person name="Martijn J."/>
            <person name="Lind A.E."/>
            <person name="van Eijk R."/>
            <person name="Schleper C."/>
            <person name="Guy L."/>
            <person name="Ettema T.J."/>
        </authorList>
    </citation>
    <scope>NUCLEOTIDE SEQUENCE</scope>
</reference>